<accession>A0ACB9F197</accession>
<organism evidence="1 2">
    <name type="scientific">Cichorium intybus</name>
    <name type="common">Chicory</name>
    <dbReference type="NCBI Taxonomy" id="13427"/>
    <lineage>
        <taxon>Eukaryota</taxon>
        <taxon>Viridiplantae</taxon>
        <taxon>Streptophyta</taxon>
        <taxon>Embryophyta</taxon>
        <taxon>Tracheophyta</taxon>
        <taxon>Spermatophyta</taxon>
        <taxon>Magnoliopsida</taxon>
        <taxon>eudicotyledons</taxon>
        <taxon>Gunneridae</taxon>
        <taxon>Pentapetalae</taxon>
        <taxon>asterids</taxon>
        <taxon>campanulids</taxon>
        <taxon>Asterales</taxon>
        <taxon>Asteraceae</taxon>
        <taxon>Cichorioideae</taxon>
        <taxon>Cichorieae</taxon>
        <taxon>Cichoriinae</taxon>
        <taxon>Cichorium</taxon>
    </lineage>
</organism>
<reference evidence="1 2" key="2">
    <citation type="journal article" date="2022" name="Mol. Ecol. Resour.">
        <title>The genomes of chicory, endive, great burdock and yacon provide insights into Asteraceae paleo-polyploidization history and plant inulin production.</title>
        <authorList>
            <person name="Fan W."/>
            <person name="Wang S."/>
            <person name="Wang H."/>
            <person name="Wang A."/>
            <person name="Jiang F."/>
            <person name="Liu H."/>
            <person name="Zhao H."/>
            <person name="Xu D."/>
            <person name="Zhang Y."/>
        </authorList>
    </citation>
    <scope>NUCLEOTIDE SEQUENCE [LARGE SCALE GENOMIC DNA]</scope>
    <source>
        <strain evidence="2">cv. Punajuju</strain>
        <tissue evidence="1">Leaves</tissue>
    </source>
</reference>
<protein>
    <submittedName>
        <fullName evidence="1">Uncharacterized protein</fullName>
    </submittedName>
</protein>
<gene>
    <name evidence="1" type="ORF">L2E82_15123</name>
</gene>
<evidence type="ECO:0000313" key="2">
    <source>
        <dbReference type="Proteomes" id="UP001055811"/>
    </source>
</evidence>
<dbReference type="EMBL" id="CM042011">
    <property type="protein sequence ID" value="KAI3765098.1"/>
    <property type="molecule type" value="Genomic_DNA"/>
</dbReference>
<dbReference type="Proteomes" id="UP001055811">
    <property type="component" value="Linkage Group LG03"/>
</dbReference>
<proteinExistence type="predicted"/>
<reference evidence="2" key="1">
    <citation type="journal article" date="2022" name="Mol. Ecol. Resour.">
        <title>The genomes of chicory, endive, great burdock and yacon provide insights into Asteraceae palaeo-polyploidization history and plant inulin production.</title>
        <authorList>
            <person name="Fan W."/>
            <person name="Wang S."/>
            <person name="Wang H."/>
            <person name="Wang A."/>
            <person name="Jiang F."/>
            <person name="Liu H."/>
            <person name="Zhao H."/>
            <person name="Xu D."/>
            <person name="Zhang Y."/>
        </authorList>
    </citation>
    <scope>NUCLEOTIDE SEQUENCE [LARGE SCALE GENOMIC DNA]</scope>
    <source>
        <strain evidence="2">cv. Punajuju</strain>
    </source>
</reference>
<evidence type="ECO:0000313" key="1">
    <source>
        <dbReference type="EMBL" id="KAI3765098.1"/>
    </source>
</evidence>
<sequence length="105" mass="11729">MMRLSDMSLKYSSLKFVGSFSLSIRNLDNILSLSPCFHSLFTACSTSVLTLASGGVALVRPSNKVPIRWDKAPIRFDEGGKALPIRFDEQWHLVEESMVWGYGCL</sequence>
<comment type="caution">
    <text evidence="1">The sequence shown here is derived from an EMBL/GenBank/DDBJ whole genome shotgun (WGS) entry which is preliminary data.</text>
</comment>
<keyword evidence="2" id="KW-1185">Reference proteome</keyword>
<name>A0ACB9F197_CICIN</name>